<dbReference type="InParanoid" id="A0A3N4MFG3"/>
<organism evidence="2 3">
    <name type="scientific">Terfezia boudieri ATCC MYA-4762</name>
    <dbReference type="NCBI Taxonomy" id="1051890"/>
    <lineage>
        <taxon>Eukaryota</taxon>
        <taxon>Fungi</taxon>
        <taxon>Dikarya</taxon>
        <taxon>Ascomycota</taxon>
        <taxon>Pezizomycotina</taxon>
        <taxon>Pezizomycetes</taxon>
        <taxon>Pezizales</taxon>
        <taxon>Pezizaceae</taxon>
        <taxon>Terfezia</taxon>
    </lineage>
</organism>
<reference evidence="2 3" key="1">
    <citation type="journal article" date="2018" name="Nat. Ecol. Evol.">
        <title>Pezizomycetes genomes reveal the molecular basis of ectomycorrhizal truffle lifestyle.</title>
        <authorList>
            <person name="Murat C."/>
            <person name="Payen T."/>
            <person name="Noel B."/>
            <person name="Kuo A."/>
            <person name="Morin E."/>
            <person name="Chen J."/>
            <person name="Kohler A."/>
            <person name="Krizsan K."/>
            <person name="Balestrini R."/>
            <person name="Da Silva C."/>
            <person name="Montanini B."/>
            <person name="Hainaut M."/>
            <person name="Levati E."/>
            <person name="Barry K.W."/>
            <person name="Belfiori B."/>
            <person name="Cichocki N."/>
            <person name="Clum A."/>
            <person name="Dockter R.B."/>
            <person name="Fauchery L."/>
            <person name="Guy J."/>
            <person name="Iotti M."/>
            <person name="Le Tacon F."/>
            <person name="Lindquist E.A."/>
            <person name="Lipzen A."/>
            <person name="Malagnac F."/>
            <person name="Mello A."/>
            <person name="Molinier V."/>
            <person name="Miyauchi S."/>
            <person name="Poulain J."/>
            <person name="Riccioni C."/>
            <person name="Rubini A."/>
            <person name="Sitrit Y."/>
            <person name="Splivallo R."/>
            <person name="Traeger S."/>
            <person name="Wang M."/>
            <person name="Zifcakova L."/>
            <person name="Wipf D."/>
            <person name="Zambonelli A."/>
            <person name="Paolocci F."/>
            <person name="Nowrousian M."/>
            <person name="Ottonello S."/>
            <person name="Baldrian P."/>
            <person name="Spatafora J.W."/>
            <person name="Henrissat B."/>
            <person name="Nagy L.G."/>
            <person name="Aury J.M."/>
            <person name="Wincker P."/>
            <person name="Grigoriev I.V."/>
            <person name="Bonfante P."/>
            <person name="Martin F.M."/>
        </authorList>
    </citation>
    <scope>NUCLEOTIDE SEQUENCE [LARGE SCALE GENOMIC DNA]</scope>
    <source>
        <strain evidence="2 3">ATCC MYA-4762</strain>
    </source>
</reference>
<dbReference type="Gene3D" id="3.40.50.1820">
    <property type="entry name" value="alpha/beta hydrolase"/>
    <property type="match status" value="1"/>
</dbReference>
<dbReference type="InterPro" id="IPR022742">
    <property type="entry name" value="Hydrolase_4"/>
</dbReference>
<dbReference type="EMBL" id="ML121531">
    <property type="protein sequence ID" value="RPB27725.1"/>
    <property type="molecule type" value="Genomic_DNA"/>
</dbReference>
<dbReference type="GO" id="GO:0016787">
    <property type="term" value="F:hydrolase activity"/>
    <property type="evidence" value="ECO:0007669"/>
    <property type="project" value="UniProtKB-KW"/>
</dbReference>
<accession>A0A3N4MFG3</accession>
<feature type="domain" description="Serine aminopeptidase S33" evidence="1">
    <location>
        <begin position="29"/>
        <end position="276"/>
    </location>
</feature>
<keyword evidence="2" id="KW-0378">Hydrolase</keyword>
<evidence type="ECO:0000313" key="2">
    <source>
        <dbReference type="EMBL" id="RPB27725.1"/>
    </source>
</evidence>
<name>A0A3N4MFG3_9PEZI</name>
<sequence length="310" mass="34450">MAATTAESLFTMSDGLKVYTQTWKTTLEKPLAYAFFLHGFSDHCNAYYSFFPNLAARGIEVFSFDQRGWGRTCATKAQRGLTGPNSQILQDIDELLIPRLTLAESQNVPTFLMGHSNGGGIALWYAIYGTHRDRFAGVVAQSPLIALHPHIKPWFTTVAAGKIAAKFFPNQQLLNKLDPKVMSRDKEVCRNFDEDELCHDTGTLTQLADMLGRGKSLQKEEVYAKYNPDIPLLVAHGSGDMCTSYDASKEFVEKANIKDKTFKSYDGWYHKLHAEPGNDRLQFANDIADWILQRASTAPGPSTSAVGAKL</sequence>
<dbReference type="InterPro" id="IPR029058">
    <property type="entry name" value="AB_hydrolase_fold"/>
</dbReference>
<proteinExistence type="predicted"/>
<protein>
    <submittedName>
        <fullName evidence="2">Alpha/beta-hydrolase</fullName>
    </submittedName>
</protein>
<evidence type="ECO:0000313" key="3">
    <source>
        <dbReference type="Proteomes" id="UP000267821"/>
    </source>
</evidence>
<gene>
    <name evidence="2" type="ORF">L211DRAFT_803512</name>
</gene>
<dbReference type="AlphaFoldDB" id="A0A3N4MFG3"/>
<dbReference type="OrthoDB" id="10249433at2759"/>
<dbReference type="Pfam" id="PF12146">
    <property type="entry name" value="Hydrolase_4"/>
    <property type="match status" value="1"/>
</dbReference>
<dbReference type="FunCoup" id="A0A3N4MFG3">
    <property type="interactions" value="385"/>
</dbReference>
<dbReference type="STRING" id="1051890.A0A3N4MFG3"/>
<dbReference type="InterPro" id="IPR051044">
    <property type="entry name" value="MAG_DAG_Lipase"/>
</dbReference>
<dbReference type="PANTHER" id="PTHR11614">
    <property type="entry name" value="PHOSPHOLIPASE-RELATED"/>
    <property type="match status" value="1"/>
</dbReference>
<evidence type="ECO:0000259" key="1">
    <source>
        <dbReference type="Pfam" id="PF12146"/>
    </source>
</evidence>
<keyword evidence="3" id="KW-1185">Reference proteome</keyword>
<dbReference type="Proteomes" id="UP000267821">
    <property type="component" value="Unassembled WGS sequence"/>
</dbReference>
<dbReference type="SUPFAM" id="SSF53474">
    <property type="entry name" value="alpha/beta-Hydrolases"/>
    <property type="match status" value="1"/>
</dbReference>